<name>A0A4V6PCM3_9ACTN</name>
<dbReference type="RefSeq" id="WP_132596629.1">
    <property type="nucleotide sequence ID" value="NZ_SMKO01000047.1"/>
</dbReference>
<evidence type="ECO:0000313" key="3">
    <source>
        <dbReference type="Proteomes" id="UP000295258"/>
    </source>
</evidence>
<accession>A0A4V6PCM3</accession>
<proteinExistence type="predicted"/>
<keyword evidence="3" id="KW-1185">Reference proteome</keyword>
<organism evidence="2 3">
    <name type="scientific">Nonomuraea deserti</name>
    <dbReference type="NCBI Taxonomy" id="1848322"/>
    <lineage>
        <taxon>Bacteria</taxon>
        <taxon>Bacillati</taxon>
        <taxon>Actinomycetota</taxon>
        <taxon>Actinomycetes</taxon>
        <taxon>Streptosporangiales</taxon>
        <taxon>Streptosporangiaceae</taxon>
        <taxon>Nonomuraea</taxon>
    </lineage>
</organism>
<evidence type="ECO:0000256" key="1">
    <source>
        <dbReference type="SAM" id="MobiDB-lite"/>
    </source>
</evidence>
<feature type="compositionally biased region" description="Basic and acidic residues" evidence="1">
    <location>
        <begin position="71"/>
        <end position="96"/>
    </location>
</feature>
<dbReference type="AlphaFoldDB" id="A0A4V6PCM3"/>
<comment type="caution">
    <text evidence="2">The sequence shown here is derived from an EMBL/GenBank/DDBJ whole genome shotgun (WGS) entry which is preliminary data.</text>
</comment>
<reference evidence="2 3" key="1">
    <citation type="submission" date="2019-03" db="EMBL/GenBank/DDBJ databases">
        <title>Draft genome sequences of novel Actinobacteria.</title>
        <authorList>
            <person name="Sahin N."/>
            <person name="Ay H."/>
            <person name="Saygin H."/>
        </authorList>
    </citation>
    <scope>NUCLEOTIDE SEQUENCE [LARGE SCALE GENOMIC DNA]</scope>
    <source>
        <strain evidence="2 3">KC310</strain>
    </source>
</reference>
<sequence length="96" mass="11278">MFGRTVDDHGFRGIYQKALRQFCDYITDPYYGWPAECEDRFGTHPVQVCTEWNTGRHVQEVLGRPGKRALTHVDEDQDGERRPAGPERWWADARLR</sequence>
<gene>
    <name evidence="2" type="ORF">E1292_19390</name>
</gene>
<dbReference type="EMBL" id="SMKO01000047">
    <property type="protein sequence ID" value="TDD04306.1"/>
    <property type="molecule type" value="Genomic_DNA"/>
</dbReference>
<evidence type="ECO:0000313" key="2">
    <source>
        <dbReference type="EMBL" id="TDD04306.1"/>
    </source>
</evidence>
<protein>
    <submittedName>
        <fullName evidence="2">Uncharacterized protein</fullName>
    </submittedName>
</protein>
<feature type="region of interest" description="Disordered" evidence="1">
    <location>
        <begin position="69"/>
        <end position="96"/>
    </location>
</feature>
<dbReference type="Proteomes" id="UP000295258">
    <property type="component" value="Unassembled WGS sequence"/>
</dbReference>